<accession>A0A0P1LD14</accession>
<protein>
    <recommendedName>
        <fullName evidence="6">Ribosome-recycling factor</fullName>
        <shortName evidence="6">RRF</shortName>
    </recommendedName>
    <alternativeName>
        <fullName evidence="6">Ribosome-releasing factor</fullName>
    </alternativeName>
</protein>
<dbReference type="Pfam" id="PF01765">
    <property type="entry name" value="RRF"/>
    <property type="match status" value="1"/>
</dbReference>
<proteinExistence type="inferred from homology"/>
<comment type="similarity">
    <text evidence="2 6">Belongs to the RRF family.</text>
</comment>
<dbReference type="CDD" id="cd00520">
    <property type="entry name" value="RRF"/>
    <property type="match status" value="1"/>
</dbReference>
<dbReference type="PANTHER" id="PTHR20982">
    <property type="entry name" value="RIBOSOME RECYCLING FACTOR"/>
    <property type="match status" value="1"/>
</dbReference>
<evidence type="ECO:0000256" key="6">
    <source>
        <dbReference type="HAMAP-Rule" id="MF_00040"/>
    </source>
</evidence>
<dbReference type="InterPro" id="IPR023584">
    <property type="entry name" value="Ribosome_recyc_fac_dom"/>
</dbReference>
<evidence type="ECO:0000256" key="4">
    <source>
        <dbReference type="ARBA" id="ARBA00022917"/>
    </source>
</evidence>
<dbReference type="HAMAP" id="MF_00040">
    <property type="entry name" value="RRF"/>
    <property type="match status" value="1"/>
</dbReference>
<accession>A0A0P1NZ48</accession>
<evidence type="ECO:0000256" key="7">
    <source>
        <dbReference type="SAM" id="Coils"/>
    </source>
</evidence>
<accession>A0A0P1M0S4</accession>
<dbReference type="InterPro" id="IPR036191">
    <property type="entry name" value="RRF_sf"/>
</dbReference>
<evidence type="ECO:0000256" key="3">
    <source>
        <dbReference type="ARBA" id="ARBA00022490"/>
    </source>
</evidence>
<dbReference type="FunFam" id="3.30.1360.40:FF:000001">
    <property type="entry name" value="Ribosome-recycling factor"/>
    <property type="match status" value="1"/>
</dbReference>
<evidence type="ECO:0000256" key="1">
    <source>
        <dbReference type="ARBA" id="ARBA00004496"/>
    </source>
</evidence>
<comment type="subcellular location">
    <subcellularLocation>
        <location evidence="1 6">Cytoplasm</location>
    </subcellularLocation>
</comment>
<accession>A0A0P1MBP7</accession>
<keyword evidence="12" id="KW-1185">Reference proteome</keyword>
<dbReference type="EMBL" id="CZVI01000001">
    <property type="protein sequence ID" value="CUS77314.1"/>
    <property type="molecule type" value="Genomic_DNA"/>
</dbReference>
<evidence type="ECO:0000256" key="2">
    <source>
        <dbReference type="ARBA" id="ARBA00005912"/>
    </source>
</evidence>
<keyword evidence="7" id="KW-0175">Coiled coil</keyword>
<evidence type="ECO:0000313" key="9">
    <source>
        <dbReference type="EMBL" id="CUS77314.1"/>
    </source>
</evidence>
<dbReference type="Proteomes" id="UP000182200">
    <property type="component" value="Unassembled WGS sequence"/>
</dbReference>
<organism evidence="10 11">
    <name type="scientific">Candidatus Kryptonium thompsonii</name>
    <dbReference type="NCBI Taxonomy" id="1633631"/>
    <lineage>
        <taxon>Bacteria</taxon>
        <taxon>Pseudomonadati</taxon>
        <taxon>Candidatus Kryptoniota</taxon>
        <taxon>Candidatus Kryptonium</taxon>
    </lineage>
</organism>
<dbReference type="OrthoDB" id="9804006at2"/>
<accession>A0A0S4NFT4</accession>
<keyword evidence="4 6" id="KW-0648">Protein biosynthesis</keyword>
<feature type="coiled-coil region" evidence="7">
    <location>
        <begin position="144"/>
        <end position="178"/>
    </location>
</feature>
<accession>A0A0P1L8E3</accession>
<dbReference type="GO" id="GO:0043023">
    <property type="term" value="F:ribosomal large subunit binding"/>
    <property type="evidence" value="ECO:0007669"/>
    <property type="project" value="TreeGrafter"/>
</dbReference>
<reference evidence="10" key="2">
    <citation type="submission" date="2015-11" db="EMBL/GenBank/DDBJ databases">
        <authorList>
            <person name="Zhang Y."/>
            <person name="Guo Z."/>
        </authorList>
    </citation>
    <scope>NUCLEOTIDE SEQUENCE [LARGE SCALE GENOMIC DNA]</scope>
    <source>
        <strain evidence="10">JGI-4</strain>
    </source>
</reference>
<dbReference type="FunFam" id="1.10.132.20:FF:000001">
    <property type="entry name" value="Ribosome-recycling factor"/>
    <property type="match status" value="1"/>
</dbReference>
<evidence type="ECO:0000256" key="5">
    <source>
        <dbReference type="ARBA" id="ARBA00025050"/>
    </source>
</evidence>
<dbReference type="GO" id="GO:0005737">
    <property type="term" value="C:cytoplasm"/>
    <property type="evidence" value="ECO:0007669"/>
    <property type="project" value="UniProtKB-SubCell"/>
</dbReference>
<dbReference type="Gene3D" id="1.10.132.20">
    <property type="entry name" value="Ribosome-recycling factor"/>
    <property type="match status" value="1"/>
</dbReference>
<dbReference type="GO" id="GO:0006415">
    <property type="term" value="P:translational termination"/>
    <property type="evidence" value="ECO:0007669"/>
    <property type="project" value="UniProtKB-UniRule"/>
</dbReference>
<evidence type="ECO:0000313" key="10">
    <source>
        <dbReference type="EMBL" id="CUU08975.1"/>
    </source>
</evidence>
<comment type="function">
    <text evidence="5 6">Responsible for the release of ribosomes from messenger RNA at the termination of protein biosynthesis. May increase the efficiency of translation by recycling ribosomes from one round of translation to another.</text>
</comment>
<reference evidence="11 12" key="1">
    <citation type="submission" date="2015-11" db="EMBL/GenBank/DDBJ databases">
        <authorList>
            <person name="Varghese N."/>
        </authorList>
    </citation>
    <scope>NUCLEOTIDE SEQUENCE [LARGE SCALE GENOMIC DNA]</scope>
    <source>
        <strain evidence="9 12">JGI-8</strain>
    </source>
</reference>
<keyword evidence="3 6" id="KW-0963">Cytoplasm</keyword>
<dbReference type="EMBL" id="FAOP01000012">
    <property type="protein sequence ID" value="CUU08975.1"/>
    <property type="molecule type" value="Genomic_DNA"/>
</dbReference>
<dbReference type="NCBIfam" id="TIGR00496">
    <property type="entry name" value="frr"/>
    <property type="match status" value="1"/>
</dbReference>
<dbReference type="RefSeq" id="WP_047133399.1">
    <property type="nucleotide sequence ID" value="NZ_CZVL01000016.1"/>
</dbReference>
<dbReference type="PANTHER" id="PTHR20982:SF3">
    <property type="entry name" value="MITOCHONDRIAL RIBOSOME RECYCLING FACTOR PSEUDO 1"/>
    <property type="match status" value="1"/>
</dbReference>
<feature type="domain" description="Ribosome recycling factor" evidence="8">
    <location>
        <begin position="26"/>
        <end position="188"/>
    </location>
</feature>
<sequence length="190" mass="21783">MGLPSTIPAILKDAEERMKKSIEITRQELARIRTGRATTALLDGIKVDYYGQSLPISKVATIGVPDPHTLTVTPWDKSLIPVIEKAILTSDLGLNPTNDGNIIRIPIPPLTEERRREIVKLVKKFGEEGKIAIRNIRRDANEHLRRIEKEQHISEDERKRAEEQVQKLTDKYIKEIDLMLEQKEKEIMSF</sequence>
<dbReference type="InterPro" id="IPR002661">
    <property type="entry name" value="Ribosome_recyc_fac"/>
</dbReference>
<accession>A0A0P1MNX6</accession>
<evidence type="ECO:0000259" key="8">
    <source>
        <dbReference type="Pfam" id="PF01765"/>
    </source>
</evidence>
<name>A0A0P1MBP7_9BACT</name>
<dbReference type="STRING" id="1633631.GCA_001442925_02228"/>
<dbReference type="SUPFAM" id="SSF55194">
    <property type="entry name" value="Ribosome recycling factor, RRF"/>
    <property type="match status" value="1"/>
</dbReference>
<dbReference type="Gene3D" id="3.30.1360.40">
    <property type="match status" value="1"/>
</dbReference>
<evidence type="ECO:0000313" key="12">
    <source>
        <dbReference type="Proteomes" id="UP000182200"/>
    </source>
</evidence>
<gene>
    <name evidence="6" type="primary">frr</name>
    <name evidence="10" type="ORF">JGI4_02234</name>
    <name evidence="9" type="ORF">JGI8_00110</name>
</gene>
<accession>A0A0P1LI84</accession>
<dbReference type="AlphaFoldDB" id="A0A0P1MBP7"/>
<evidence type="ECO:0000313" key="11">
    <source>
        <dbReference type="Proteomes" id="UP000182011"/>
    </source>
</evidence>
<accession>A0A0P1MH03</accession>
<dbReference type="Proteomes" id="UP000182011">
    <property type="component" value="Unassembled WGS sequence"/>
</dbReference>